<feature type="transmembrane region" description="Helical" evidence="5">
    <location>
        <begin position="441"/>
        <end position="465"/>
    </location>
</feature>
<evidence type="ECO:0000256" key="4">
    <source>
        <dbReference type="ARBA" id="ARBA00023136"/>
    </source>
</evidence>
<dbReference type="eggNOG" id="KOG0255">
    <property type="taxonomic scope" value="Eukaryota"/>
</dbReference>
<comment type="subcellular location">
    <subcellularLocation>
        <location evidence="1">Membrane</location>
        <topology evidence="1">Multi-pass membrane protein</topology>
    </subcellularLocation>
</comment>
<evidence type="ECO:0000313" key="7">
    <source>
        <dbReference type="EMBL" id="EER44390.1"/>
    </source>
</evidence>
<accession>C6H7L9</accession>
<dbReference type="Pfam" id="PF07690">
    <property type="entry name" value="MFS_1"/>
    <property type="match status" value="1"/>
</dbReference>
<feature type="transmembrane region" description="Helical" evidence="5">
    <location>
        <begin position="72"/>
        <end position="89"/>
    </location>
</feature>
<feature type="transmembrane region" description="Helical" evidence="5">
    <location>
        <begin position="319"/>
        <end position="340"/>
    </location>
</feature>
<keyword evidence="2 5" id="KW-0812">Transmembrane</keyword>
<dbReference type="PANTHER" id="PTHR23502:SF149">
    <property type="entry name" value="TRANSPORTER, PUTATIVE-RELATED"/>
    <property type="match status" value="1"/>
</dbReference>
<dbReference type="GO" id="GO:0022857">
    <property type="term" value="F:transmembrane transporter activity"/>
    <property type="evidence" value="ECO:0007669"/>
    <property type="project" value="InterPro"/>
</dbReference>
<dbReference type="Proteomes" id="UP000002624">
    <property type="component" value="Unassembled WGS sequence"/>
</dbReference>
<dbReference type="AlphaFoldDB" id="C6H7L9"/>
<feature type="transmembrane region" description="Helical" evidence="5">
    <location>
        <begin position="412"/>
        <end position="434"/>
    </location>
</feature>
<feature type="domain" description="Major facilitator superfamily (MFS) profile" evidence="6">
    <location>
        <begin position="286"/>
        <end position="549"/>
    </location>
</feature>
<dbReference type="OrthoDB" id="2585655at2759"/>
<dbReference type="SUPFAM" id="SSF103473">
    <property type="entry name" value="MFS general substrate transporter"/>
    <property type="match status" value="1"/>
</dbReference>
<feature type="transmembrane region" description="Helical" evidence="5">
    <location>
        <begin position="286"/>
        <end position="307"/>
    </location>
</feature>
<keyword evidence="4 5" id="KW-0472">Membrane</keyword>
<evidence type="ECO:0000256" key="5">
    <source>
        <dbReference type="SAM" id="Phobius"/>
    </source>
</evidence>
<dbReference type="InterPro" id="IPR011701">
    <property type="entry name" value="MFS"/>
</dbReference>
<keyword evidence="3 5" id="KW-1133">Transmembrane helix</keyword>
<organism evidence="7 8">
    <name type="scientific">Ajellomyces capsulatus (strain H143)</name>
    <name type="common">Darling's disease fungus</name>
    <name type="synonym">Histoplasma capsulatum</name>
    <dbReference type="NCBI Taxonomy" id="544712"/>
    <lineage>
        <taxon>Eukaryota</taxon>
        <taxon>Fungi</taxon>
        <taxon>Dikarya</taxon>
        <taxon>Ascomycota</taxon>
        <taxon>Pezizomycotina</taxon>
        <taxon>Eurotiomycetes</taxon>
        <taxon>Eurotiomycetidae</taxon>
        <taxon>Onygenales</taxon>
        <taxon>Ajellomycetaceae</taxon>
        <taxon>Histoplasma</taxon>
    </lineage>
</organism>
<dbReference type="HOGENOM" id="CLU_496029_0_0_1"/>
<dbReference type="InterPro" id="IPR036259">
    <property type="entry name" value="MFS_trans_sf"/>
</dbReference>
<dbReference type="STRING" id="544712.C6H7L9"/>
<dbReference type="GO" id="GO:0005886">
    <property type="term" value="C:plasma membrane"/>
    <property type="evidence" value="ECO:0007669"/>
    <property type="project" value="TreeGrafter"/>
</dbReference>
<reference evidence="8" key="1">
    <citation type="submission" date="2009-05" db="EMBL/GenBank/DDBJ databases">
        <title>The genome sequence of Ajellomyces capsulatus strain H143.</title>
        <authorList>
            <person name="Champion M."/>
            <person name="Cuomo C.A."/>
            <person name="Ma L.-J."/>
            <person name="Henn M.R."/>
            <person name="Sil A."/>
            <person name="Goldman B."/>
            <person name="Young S.K."/>
            <person name="Kodira C.D."/>
            <person name="Zeng Q."/>
            <person name="Koehrsen M."/>
            <person name="Alvarado L."/>
            <person name="Berlin A.M."/>
            <person name="Borenstein D."/>
            <person name="Chen Z."/>
            <person name="Engels R."/>
            <person name="Freedman E."/>
            <person name="Gellesch M."/>
            <person name="Goldberg J."/>
            <person name="Griggs A."/>
            <person name="Gujja S."/>
            <person name="Heiman D.I."/>
            <person name="Hepburn T.A."/>
            <person name="Howarth C."/>
            <person name="Jen D."/>
            <person name="Larson L."/>
            <person name="Lewis B."/>
            <person name="Mehta T."/>
            <person name="Park D."/>
            <person name="Pearson M."/>
            <person name="Roberts A."/>
            <person name="Saif S."/>
            <person name="Shea T.D."/>
            <person name="Shenoy N."/>
            <person name="Sisk P."/>
            <person name="Stolte C."/>
            <person name="Sykes S."/>
            <person name="Walk T."/>
            <person name="White J."/>
            <person name="Yandava C."/>
            <person name="Klein B."/>
            <person name="McEwen J.G."/>
            <person name="Puccia R."/>
            <person name="Goldman G.H."/>
            <person name="Felipe M.S."/>
            <person name="Nino-Vega G."/>
            <person name="San-Blas G."/>
            <person name="Taylor J.W."/>
            <person name="Mendoza L."/>
            <person name="Galagan J.E."/>
            <person name="Nusbaum C."/>
            <person name="Birren B.W."/>
        </authorList>
    </citation>
    <scope>NUCLEOTIDE SEQUENCE [LARGE SCALE GENOMIC DNA]</scope>
    <source>
        <strain evidence="8">H143</strain>
    </source>
</reference>
<dbReference type="PROSITE" id="PS50850">
    <property type="entry name" value="MFS"/>
    <property type="match status" value="1"/>
</dbReference>
<sequence>MISDVHYVSDCDILHSKDETQTLKRTTVRRHSQRKTAVCRVSSLEISGWIWTAGTRQHTFAPGEEEPPQPSWFVAAVVVAAIMGAVIIYHRSQGEPSNASGDIEEWGHSERRGDRQRLPELYEYGAKDPPHILRYCAAPNCFTVMIGICLMKVICSVHGCNQGFHCRATSPSNLQSRSGEHLYILLKAIREIRLIVAPSSSSLPYLNKPFTPKNQGGPTHQWVGFNNLRIEKELDTKIYPGTEIMTDVGSHHFVKSSKRSDRVLVPQPSNNPSDPLNWSPFWKATAMFLSTAVTFTQAFGPLALAPMFPQLIRDFDTDLAGAVKFTGVCILVLGFSNFFWVPLQTCFGRRPVLILSTLVCLVASIWRGLATSYGSFMGACILNGFGAGPAETAQPQIIADIMFLHERGAYNTLYFTFYFGALVMSPVISGSMAYNLHWRDFWWLNIIVIIGYTAIGIQVAALPAISSTYAVDSYKPIAGSIFVTITVNKNLWGYGLSEFITPWTQRSGFIPAIMLNMCLTTLFCACGTIFYYYGKRLRKITANSKVHRM</sequence>
<evidence type="ECO:0000256" key="3">
    <source>
        <dbReference type="ARBA" id="ARBA00022989"/>
    </source>
</evidence>
<protein>
    <submittedName>
        <fullName evidence="7">MFS transporter</fullName>
    </submittedName>
</protein>
<name>C6H7L9_AJECH</name>
<evidence type="ECO:0000259" key="6">
    <source>
        <dbReference type="PROSITE" id="PS50850"/>
    </source>
</evidence>
<evidence type="ECO:0000256" key="1">
    <source>
        <dbReference type="ARBA" id="ARBA00004141"/>
    </source>
</evidence>
<dbReference type="EMBL" id="GG692420">
    <property type="protein sequence ID" value="EER44390.1"/>
    <property type="molecule type" value="Genomic_DNA"/>
</dbReference>
<dbReference type="PANTHER" id="PTHR23502">
    <property type="entry name" value="MAJOR FACILITATOR SUPERFAMILY"/>
    <property type="match status" value="1"/>
</dbReference>
<evidence type="ECO:0000256" key="2">
    <source>
        <dbReference type="ARBA" id="ARBA00022692"/>
    </source>
</evidence>
<dbReference type="Gene3D" id="1.20.1720.10">
    <property type="entry name" value="Multidrug resistance protein D"/>
    <property type="match status" value="1"/>
</dbReference>
<proteinExistence type="predicted"/>
<feature type="transmembrane region" description="Helical" evidence="5">
    <location>
        <begin position="352"/>
        <end position="369"/>
    </location>
</feature>
<dbReference type="VEuPathDB" id="FungiDB:HCDG_02420"/>
<gene>
    <name evidence="7" type="ORF">HCDG_02420</name>
</gene>
<feature type="transmembrane region" description="Helical" evidence="5">
    <location>
        <begin position="509"/>
        <end position="533"/>
    </location>
</feature>
<evidence type="ECO:0000313" key="8">
    <source>
        <dbReference type="Proteomes" id="UP000002624"/>
    </source>
</evidence>
<dbReference type="InterPro" id="IPR020846">
    <property type="entry name" value="MFS_dom"/>
</dbReference>